<keyword evidence="2" id="KW-0813">Transport</keyword>
<keyword evidence="5 10" id="KW-0067">ATP-binding</keyword>
<comment type="caution">
    <text evidence="10">The sequence shown here is derived from an EMBL/GenBank/DDBJ whole genome shotgun (WGS) entry which is preliminary data.</text>
</comment>
<evidence type="ECO:0000313" key="11">
    <source>
        <dbReference type="Proteomes" id="UP000245657"/>
    </source>
</evidence>
<dbReference type="PROSITE" id="PS50893">
    <property type="entry name" value="ABC_TRANSPORTER_2"/>
    <property type="match status" value="1"/>
</dbReference>
<dbReference type="PANTHER" id="PTHR43582">
    <property type="entry name" value="LINEARMYCIN RESISTANCE ATP-BINDING PROTEIN LNRL"/>
    <property type="match status" value="1"/>
</dbReference>
<protein>
    <submittedName>
        <fullName evidence="10">ABC transporter ATP-binding protein</fullName>
    </submittedName>
</protein>
<evidence type="ECO:0000256" key="8">
    <source>
        <dbReference type="ARBA" id="ARBA00049985"/>
    </source>
</evidence>
<evidence type="ECO:0000256" key="4">
    <source>
        <dbReference type="ARBA" id="ARBA00022741"/>
    </source>
</evidence>
<dbReference type="SMART" id="SM00382">
    <property type="entry name" value="AAA"/>
    <property type="match status" value="1"/>
</dbReference>
<evidence type="ECO:0000256" key="3">
    <source>
        <dbReference type="ARBA" id="ARBA00022475"/>
    </source>
</evidence>
<evidence type="ECO:0000313" key="10">
    <source>
        <dbReference type="EMBL" id="PWR72604.1"/>
    </source>
</evidence>
<comment type="similarity">
    <text evidence="8">Belongs to the ABC transporter superfamily. Drug exporter-1 (DrugE1) (TC 3.A.1.105) family.</text>
</comment>
<dbReference type="InterPro" id="IPR005894">
    <property type="entry name" value="DrrA"/>
</dbReference>
<dbReference type="Pfam" id="PF13732">
    <property type="entry name" value="DrrA1-3_C"/>
    <property type="match status" value="1"/>
</dbReference>
<dbReference type="FunFam" id="3.40.50.300:FF:000589">
    <property type="entry name" value="ABC transporter, ATP-binding subunit"/>
    <property type="match status" value="1"/>
</dbReference>
<name>A0A2V2MWR8_9EURY</name>
<comment type="subcellular location">
    <subcellularLocation>
        <location evidence="1">Cell membrane</location>
        <topology evidence="1">Peripheral membrane protein</topology>
        <orientation evidence="1">Cytoplasmic side</orientation>
    </subcellularLocation>
</comment>
<evidence type="ECO:0000256" key="2">
    <source>
        <dbReference type="ARBA" id="ARBA00022448"/>
    </source>
</evidence>
<dbReference type="RefSeq" id="WP_109968115.1">
    <property type="nucleotide sequence ID" value="NZ_CP176093.1"/>
</dbReference>
<organism evidence="10 11">
    <name type="scientific">Methanospirillum lacunae</name>
    <dbReference type="NCBI Taxonomy" id="668570"/>
    <lineage>
        <taxon>Archaea</taxon>
        <taxon>Methanobacteriati</taxon>
        <taxon>Methanobacteriota</taxon>
        <taxon>Stenosarchaea group</taxon>
        <taxon>Methanomicrobia</taxon>
        <taxon>Methanomicrobiales</taxon>
        <taxon>Methanospirillaceae</taxon>
        <taxon>Methanospirillum</taxon>
    </lineage>
</organism>
<accession>A0A2V2MWR8</accession>
<dbReference type="GO" id="GO:0043215">
    <property type="term" value="P:daunorubicin transport"/>
    <property type="evidence" value="ECO:0007669"/>
    <property type="project" value="InterPro"/>
</dbReference>
<reference evidence="10 11" key="1">
    <citation type="submission" date="2018-05" db="EMBL/GenBank/DDBJ databases">
        <title>Draft genome of Methanospirillum lacunae Ki8-1.</title>
        <authorList>
            <person name="Dueholm M.S."/>
            <person name="Nielsen P.H."/>
            <person name="Bakmann L.F."/>
            <person name="Otzen D.E."/>
        </authorList>
    </citation>
    <scope>NUCLEOTIDE SEQUENCE [LARGE SCALE GENOMIC DNA]</scope>
    <source>
        <strain evidence="10 11">Ki8-1</strain>
    </source>
</reference>
<dbReference type="SUPFAM" id="SSF52540">
    <property type="entry name" value="P-loop containing nucleoside triphosphate hydrolases"/>
    <property type="match status" value="1"/>
</dbReference>
<sequence>MTPIIKTFNLTKIFGSNTAVNSISLEVHKGEVFGLLGPNGAGKTTFLSMLCTILKPTSGTAVINGYDIVQDSAMVRRSIGIVFQDPSVDTDMTSRENLQMHADLYDVPVSEQASRIQEVLTLVQLEDRADDFLNTYSGGMRRRLEIARGLLHYPRVLFLDEPTIGLDPQSREHIWSYIRQLREREDMTLILTTHYMEEADELCDRIAIIDHGSIVALDTPSALKQTVGCEMILLKTEEPEKLQSLLAYIPEIDTIRVIDDEVRISIPNADDELPRIMEIAFREGVHMSSVHLSRPDMNDVFMHYTGREIREEGPESVSRMRMMRRRSRR</sequence>
<dbReference type="GO" id="GO:0016887">
    <property type="term" value="F:ATP hydrolysis activity"/>
    <property type="evidence" value="ECO:0007669"/>
    <property type="project" value="InterPro"/>
</dbReference>
<dbReference type="GO" id="GO:0005524">
    <property type="term" value="F:ATP binding"/>
    <property type="evidence" value="ECO:0007669"/>
    <property type="project" value="UniProtKB-KW"/>
</dbReference>
<dbReference type="PANTHER" id="PTHR43582:SF2">
    <property type="entry name" value="LINEARMYCIN RESISTANCE ATP-BINDING PROTEIN LNRL"/>
    <property type="match status" value="1"/>
</dbReference>
<evidence type="ECO:0000259" key="9">
    <source>
        <dbReference type="PROSITE" id="PS50893"/>
    </source>
</evidence>
<dbReference type="InterPro" id="IPR017871">
    <property type="entry name" value="ABC_transporter-like_CS"/>
</dbReference>
<evidence type="ECO:0000256" key="1">
    <source>
        <dbReference type="ARBA" id="ARBA00004413"/>
    </source>
</evidence>
<dbReference type="NCBIfam" id="TIGR01188">
    <property type="entry name" value="drrA"/>
    <property type="match status" value="1"/>
</dbReference>
<gene>
    <name evidence="10" type="ORF">DK846_06455</name>
</gene>
<dbReference type="Pfam" id="PF00005">
    <property type="entry name" value="ABC_tran"/>
    <property type="match status" value="1"/>
</dbReference>
<dbReference type="Gene3D" id="3.40.50.300">
    <property type="entry name" value="P-loop containing nucleotide triphosphate hydrolases"/>
    <property type="match status" value="1"/>
</dbReference>
<dbReference type="InterPro" id="IPR025302">
    <property type="entry name" value="DrrA1/2-like_C"/>
</dbReference>
<dbReference type="InterPro" id="IPR027417">
    <property type="entry name" value="P-loop_NTPase"/>
</dbReference>
<dbReference type="GeneID" id="97548716"/>
<evidence type="ECO:0000256" key="7">
    <source>
        <dbReference type="ARBA" id="ARBA00023136"/>
    </source>
</evidence>
<evidence type="ECO:0000256" key="5">
    <source>
        <dbReference type="ARBA" id="ARBA00022840"/>
    </source>
</evidence>
<dbReference type="PROSITE" id="PS00211">
    <property type="entry name" value="ABC_TRANSPORTER_1"/>
    <property type="match status" value="1"/>
</dbReference>
<dbReference type="Proteomes" id="UP000245657">
    <property type="component" value="Unassembled WGS sequence"/>
</dbReference>
<keyword evidence="6" id="KW-1278">Translocase</keyword>
<keyword evidence="7" id="KW-0472">Membrane</keyword>
<proteinExistence type="inferred from homology"/>
<dbReference type="InterPro" id="IPR003439">
    <property type="entry name" value="ABC_transporter-like_ATP-bd"/>
</dbReference>
<dbReference type="InterPro" id="IPR003593">
    <property type="entry name" value="AAA+_ATPase"/>
</dbReference>
<feature type="domain" description="ABC transporter" evidence="9">
    <location>
        <begin position="5"/>
        <end position="236"/>
    </location>
</feature>
<dbReference type="GO" id="GO:1900753">
    <property type="term" value="P:doxorubicin transport"/>
    <property type="evidence" value="ECO:0007669"/>
    <property type="project" value="InterPro"/>
</dbReference>
<dbReference type="OrthoDB" id="31298at2157"/>
<dbReference type="AlphaFoldDB" id="A0A2V2MWR8"/>
<keyword evidence="3" id="KW-1003">Cell membrane</keyword>
<evidence type="ECO:0000256" key="6">
    <source>
        <dbReference type="ARBA" id="ARBA00022967"/>
    </source>
</evidence>
<keyword evidence="4" id="KW-0547">Nucleotide-binding</keyword>
<dbReference type="EMBL" id="QGMY01000006">
    <property type="protein sequence ID" value="PWR72604.1"/>
    <property type="molecule type" value="Genomic_DNA"/>
</dbReference>
<keyword evidence="11" id="KW-1185">Reference proteome</keyword>
<dbReference type="GO" id="GO:0005886">
    <property type="term" value="C:plasma membrane"/>
    <property type="evidence" value="ECO:0007669"/>
    <property type="project" value="UniProtKB-SubCell"/>
</dbReference>